<dbReference type="InterPro" id="IPR016181">
    <property type="entry name" value="Acyl_CoA_acyltransferase"/>
</dbReference>
<accession>A0A9P6W9E4</accession>
<name>A0A9P6W9E4_MAUEX</name>
<evidence type="ECO:0000256" key="3">
    <source>
        <dbReference type="ARBA" id="ARBA00012703"/>
    </source>
</evidence>
<protein>
    <recommendedName>
        <fullName evidence="7 8">Glucosamine 6-phosphate N-acetyltransferase</fullName>
        <ecNumber evidence="3 8">2.3.1.4</ecNumber>
    </recommendedName>
</protein>
<evidence type="ECO:0000313" key="10">
    <source>
        <dbReference type="EMBL" id="KAG0666295.1"/>
    </source>
</evidence>
<evidence type="ECO:0000256" key="8">
    <source>
        <dbReference type="RuleBase" id="RU365086"/>
    </source>
</evidence>
<dbReference type="FunFam" id="3.40.630.30:FF:000136">
    <property type="entry name" value="Glucosamine 6-phosphate N-acetyltransferase"/>
    <property type="match status" value="1"/>
</dbReference>
<dbReference type="Proteomes" id="UP000750334">
    <property type="component" value="Unassembled WGS sequence"/>
</dbReference>
<evidence type="ECO:0000256" key="2">
    <source>
        <dbReference type="ARBA" id="ARBA00006048"/>
    </source>
</evidence>
<evidence type="ECO:0000256" key="4">
    <source>
        <dbReference type="ARBA" id="ARBA00022679"/>
    </source>
</evidence>
<reference evidence="10 11" key="1">
    <citation type="submission" date="2020-11" db="EMBL/GenBank/DDBJ databases">
        <title>Kefir isolates.</title>
        <authorList>
            <person name="Marcisauskas S."/>
            <person name="Kim Y."/>
            <person name="Blasche S."/>
        </authorList>
    </citation>
    <scope>NUCLEOTIDE SEQUENCE [LARGE SCALE GENOMIC DNA]</scope>
    <source>
        <strain evidence="10 11">OG2</strain>
    </source>
</reference>
<dbReference type="PANTHER" id="PTHR13355">
    <property type="entry name" value="GLUCOSAMINE 6-PHOSPHATE N-ACETYLTRANSFERASE"/>
    <property type="match status" value="1"/>
</dbReference>
<dbReference type="PROSITE" id="PS51186">
    <property type="entry name" value="GNAT"/>
    <property type="match status" value="1"/>
</dbReference>
<comment type="pathway">
    <text evidence="1 8">Nucleotide-sugar biosynthesis; UDP-N-acetyl-alpha-D-glucosamine biosynthesis; N-acetyl-alpha-D-glucosamine 1-phosphate from alpha-D-glucosamine 6-phosphate (route I): step 1/2.</text>
</comment>
<evidence type="ECO:0000256" key="6">
    <source>
        <dbReference type="ARBA" id="ARBA00048964"/>
    </source>
</evidence>
<gene>
    <name evidence="10" type="primary">GNPNAT1</name>
    <name evidence="10" type="ORF">C6P45_000256</name>
</gene>
<comment type="similarity">
    <text evidence="2 8">Belongs to the acetyltransferase family. GNA1 subfamily.</text>
</comment>
<dbReference type="GO" id="GO:0004343">
    <property type="term" value="F:glucosamine 6-phosphate N-acetyltransferase activity"/>
    <property type="evidence" value="ECO:0007669"/>
    <property type="project" value="UniProtKB-UniRule"/>
</dbReference>
<dbReference type="EC" id="2.3.1.4" evidence="3 8"/>
<evidence type="ECO:0000256" key="7">
    <source>
        <dbReference type="ARBA" id="ARBA00069869"/>
    </source>
</evidence>
<organism evidence="10 11">
    <name type="scientific">Maudiozyma exigua</name>
    <name type="common">Yeast</name>
    <name type="synonym">Kazachstania exigua</name>
    <dbReference type="NCBI Taxonomy" id="34358"/>
    <lineage>
        <taxon>Eukaryota</taxon>
        <taxon>Fungi</taxon>
        <taxon>Dikarya</taxon>
        <taxon>Ascomycota</taxon>
        <taxon>Saccharomycotina</taxon>
        <taxon>Saccharomycetes</taxon>
        <taxon>Saccharomycetales</taxon>
        <taxon>Saccharomycetaceae</taxon>
        <taxon>Maudiozyma</taxon>
    </lineage>
</organism>
<dbReference type="AlphaFoldDB" id="A0A9P6W9E4"/>
<evidence type="ECO:0000256" key="1">
    <source>
        <dbReference type="ARBA" id="ARBA00004832"/>
    </source>
</evidence>
<dbReference type="InterPro" id="IPR039143">
    <property type="entry name" value="GNPNAT1-like"/>
</dbReference>
<dbReference type="CDD" id="cd04301">
    <property type="entry name" value="NAT_SF"/>
    <property type="match status" value="1"/>
</dbReference>
<sequence>MSKTRTIIPNGFSIRKIELSDFEDVKIVLAGLTTVGPITLCTYETILNYWNSVKLMNKPSEYAYNTSVIIDDHTHTVAAIGTIFVEQKIIHDGGLVGHIEDIAVNSDYRGQKLGKLIIDYLSEQGEKLGCYKVILDCDVKNVGFYEKCNYNQAGIEMQTRF</sequence>
<dbReference type="SUPFAM" id="SSF55729">
    <property type="entry name" value="Acyl-CoA N-acyltransferases (Nat)"/>
    <property type="match status" value="1"/>
</dbReference>
<feature type="domain" description="N-acetyltransferase" evidence="9">
    <location>
        <begin position="33"/>
        <end position="161"/>
    </location>
</feature>
<dbReference type="Pfam" id="PF00583">
    <property type="entry name" value="Acetyltransf_1"/>
    <property type="match status" value="1"/>
</dbReference>
<dbReference type="OrthoDB" id="10039976at2759"/>
<dbReference type="Gene3D" id="3.40.630.30">
    <property type="match status" value="1"/>
</dbReference>
<evidence type="ECO:0000259" key="9">
    <source>
        <dbReference type="PROSITE" id="PS51186"/>
    </source>
</evidence>
<keyword evidence="5 8" id="KW-0012">Acyltransferase</keyword>
<comment type="caution">
    <text evidence="10">The sequence shown here is derived from an EMBL/GenBank/DDBJ whole genome shotgun (WGS) entry which is preliminary data.</text>
</comment>
<proteinExistence type="inferred from homology"/>
<dbReference type="PANTHER" id="PTHR13355:SF11">
    <property type="entry name" value="GLUCOSAMINE 6-PHOSPHATE N-ACETYLTRANSFERASE"/>
    <property type="match status" value="1"/>
</dbReference>
<keyword evidence="4 8" id="KW-0808">Transferase</keyword>
<evidence type="ECO:0000256" key="5">
    <source>
        <dbReference type="ARBA" id="ARBA00023315"/>
    </source>
</evidence>
<dbReference type="InterPro" id="IPR000182">
    <property type="entry name" value="GNAT_dom"/>
</dbReference>
<comment type="catalytic activity">
    <reaction evidence="6 8">
        <text>D-glucosamine 6-phosphate + acetyl-CoA = N-acetyl-D-glucosamine 6-phosphate + CoA + H(+)</text>
        <dbReference type="Rhea" id="RHEA:10292"/>
        <dbReference type="ChEBI" id="CHEBI:15378"/>
        <dbReference type="ChEBI" id="CHEBI:57287"/>
        <dbReference type="ChEBI" id="CHEBI:57288"/>
        <dbReference type="ChEBI" id="CHEBI:57513"/>
        <dbReference type="ChEBI" id="CHEBI:58725"/>
        <dbReference type="EC" id="2.3.1.4"/>
    </reaction>
</comment>
<dbReference type="EMBL" id="PUHR01000105">
    <property type="protein sequence ID" value="KAG0666295.1"/>
    <property type="molecule type" value="Genomic_DNA"/>
</dbReference>
<dbReference type="GO" id="GO:0006048">
    <property type="term" value="P:UDP-N-acetylglucosamine biosynthetic process"/>
    <property type="evidence" value="ECO:0007669"/>
    <property type="project" value="UniProtKB-UniRule"/>
</dbReference>
<evidence type="ECO:0000313" key="11">
    <source>
        <dbReference type="Proteomes" id="UP000750334"/>
    </source>
</evidence>
<keyword evidence="11" id="KW-1185">Reference proteome</keyword>